<dbReference type="SMART" id="SM00516">
    <property type="entry name" value="SEC14"/>
    <property type="match status" value="1"/>
</dbReference>
<reference evidence="3 4" key="1">
    <citation type="submission" date="2006-10" db="EMBL/GenBank/DDBJ databases">
        <title>The Genome Sequence of Batrachochytrium dendrobatidis JEL423.</title>
        <authorList>
            <consortium name="The Broad Institute Genome Sequencing Platform"/>
            <person name="Birren B."/>
            <person name="Lander E."/>
            <person name="Galagan J."/>
            <person name="Cuomo C."/>
            <person name="Devon K."/>
            <person name="Jaffe D."/>
            <person name="Butler J."/>
            <person name="Alvarez P."/>
            <person name="Gnerre S."/>
            <person name="Grabherr M."/>
            <person name="Kleber M."/>
            <person name="Mauceli E."/>
            <person name="Brockman W."/>
            <person name="Young S."/>
            <person name="LaButti K."/>
            <person name="Sykes S."/>
            <person name="DeCaprio D."/>
            <person name="Crawford M."/>
            <person name="Koehrsen M."/>
            <person name="Engels R."/>
            <person name="Montgomery P."/>
            <person name="Pearson M."/>
            <person name="Howarth C."/>
            <person name="Larson L."/>
            <person name="White J."/>
            <person name="O'Leary S."/>
            <person name="Kodira C."/>
            <person name="Zeng Q."/>
            <person name="Yandava C."/>
            <person name="Alvarado L."/>
            <person name="Longcore J."/>
            <person name="James T."/>
        </authorList>
    </citation>
    <scope>NUCLEOTIDE SEQUENCE [LARGE SCALE GENOMIC DNA]</scope>
    <source>
        <strain evidence="3 4">JEL423</strain>
    </source>
</reference>
<organism evidence="3 4">
    <name type="scientific">Batrachochytrium dendrobatidis (strain JEL423)</name>
    <dbReference type="NCBI Taxonomy" id="403673"/>
    <lineage>
        <taxon>Eukaryota</taxon>
        <taxon>Fungi</taxon>
        <taxon>Fungi incertae sedis</taxon>
        <taxon>Chytridiomycota</taxon>
        <taxon>Chytridiomycota incertae sedis</taxon>
        <taxon>Chytridiomycetes</taxon>
        <taxon>Rhizophydiales</taxon>
        <taxon>Rhizophydiales incertae sedis</taxon>
        <taxon>Batrachochytrium</taxon>
    </lineage>
</organism>
<accession>A0A177WI73</accession>
<dbReference type="PANTHER" id="PTHR45824:SF29">
    <property type="entry name" value="GH16843P"/>
    <property type="match status" value="1"/>
</dbReference>
<reference evidence="3 4" key="2">
    <citation type="submission" date="2016-05" db="EMBL/GenBank/DDBJ databases">
        <title>Lineage-specific infection strategies underlie the spectrum of fungal disease in amphibians.</title>
        <authorList>
            <person name="Cuomo C.A."/>
            <person name="Farrer R.A."/>
            <person name="James T."/>
            <person name="Longcore J."/>
            <person name="Birren B."/>
        </authorList>
    </citation>
    <scope>NUCLEOTIDE SEQUENCE [LARGE SCALE GENOMIC DNA]</scope>
    <source>
        <strain evidence="3 4">JEL423</strain>
    </source>
</reference>
<dbReference type="Proteomes" id="UP000077115">
    <property type="component" value="Unassembled WGS sequence"/>
</dbReference>
<evidence type="ECO:0000313" key="4">
    <source>
        <dbReference type="Proteomes" id="UP000077115"/>
    </source>
</evidence>
<evidence type="ECO:0000313" key="3">
    <source>
        <dbReference type="EMBL" id="OAJ39502.1"/>
    </source>
</evidence>
<dbReference type="PROSITE" id="PS50191">
    <property type="entry name" value="CRAL_TRIO"/>
    <property type="match status" value="1"/>
</dbReference>
<dbReference type="InterPro" id="IPR036273">
    <property type="entry name" value="CRAL/TRIO_N_dom_sf"/>
</dbReference>
<feature type="region of interest" description="Disordered" evidence="1">
    <location>
        <begin position="1"/>
        <end position="21"/>
    </location>
</feature>
<dbReference type="Gene3D" id="3.40.525.10">
    <property type="entry name" value="CRAL-TRIO lipid binding domain"/>
    <property type="match status" value="1"/>
</dbReference>
<evidence type="ECO:0000256" key="1">
    <source>
        <dbReference type="SAM" id="MobiDB-lite"/>
    </source>
</evidence>
<feature type="domain" description="CRAL-TRIO" evidence="2">
    <location>
        <begin position="100"/>
        <end position="258"/>
    </location>
</feature>
<dbReference type="AlphaFoldDB" id="A0A177WI73"/>
<dbReference type="OrthoDB" id="75724at2759"/>
<dbReference type="SUPFAM" id="SSF46938">
    <property type="entry name" value="CRAL/TRIO N-terminal domain"/>
    <property type="match status" value="1"/>
</dbReference>
<sequence>MSQPNVSNTKEGRFSHDSEDIDADLVLQGDDEDEKEKQIQNYISTSRMLFEADGVNTLTDTEIAKFLYAKNGHRGKAMSALSETLAWRAKFKPETLLKEISSSLSESGKLQFWGKALDGSQILIWTGARHVPPRTEQDIDCEIQFLVRTIEHAVRNGTLTNTMTIIFDRQNMRTDKSDLKIVAKLVPILQSHYPERLSRMYIFPTNMLFKVVWNMAKGYLDPVTLSKIHVKESPASLAGWVSRENLFVRYGGLANDPFETDTAQLSEVASAIATQGNMPVADSSQQQMDSANSGNTSVDAVSECIADQKSLQSSYITASSSESQNAIQSIPKKLVANIAKPMVDIENVWEAPSEFQHI</sequence>
<dbReference type="GO" id="GO:0008526">
    <property type="term" value="F:phosphatidylinositol transfer activity"/>
    <property type="evidence" value="ECO:0007669"/>
    <property type="project" value="TreeGrafter"/>
</dbReference>
<dbReference type="InterPro" id="IPR036865">
    <property type="entry name" value="CRAL-TRIO_dom_sf"/>
</dbReference>
<dbReference type="CDD" id="cd00170">
    <property type="entry name" value="SEC14"/>
    <property type="match status" value="1"/>
</dbReference>
<evidence type="ECO:0000259" key="2">
    <source>
        <dbReference type="PROSITE" id="PS50191"/>
    </source>
</evidence>
<dbReference type="InterPro" id="IPR052578">
    <property type="entry name" value="PI_Transfer_CRAL-TRIO"/>
</dbReference>
<gene>
    <name evidence="3" type="ORF">BDEG_23341</name>
</gene>
<dbReference type="InterPro" id="IPR001251">
    <property type="entry name" value="CRAL-TRIO_dom"/>
</dbReference>
<dbReference type="PANTHER" id="PTHR45824">
    <property type="entry name" value="GH16843P"/>
    <property type="match status" value="1"/>
</dbReference>
<protein>
    <recommendedName>
        <fullName evidence="2">CRAL-TRIO domain-containing protein</fullName>
    </recommendedName>
</protein>
<dbReference type="SUPFAM" id="SSF52087">
    <property type="entry name" value="CRAL/TRIO domain"/>
    <property type="match status" value="1"/>
</dbReference>
<dbReference type="EMBL" id="DS022303">
    <property type="protein sequence ID" value="OAJ39502.1"/>
    <property type="molecule type" value="Genomic_DNA"/>
</dbReference>
<name>A0A177WI73_BATDL</name>
<proteinExistence type="predicted"/>
<dbReference type="VEuPathDB" id="FungiDB:BDEG_23341"/>
<dbReference type="Pfam" id="PF00650">
    <property type="entry name" value="CRAL_TRIO"/>
    <property type="match status" value="1"/>
</dbReference>